<dbReference type="InterPro" id="IPR049458">
    <property type="entry name" value="EpsG-like"/>
</dbReference>
<organism evidence="2 3">
    <name type="scientific">Porphyromonas loveana</name>
    <dbReference type="NCBI Taxonomy" id="1884669"/>
    <lineage>
        <taxon>Bacteria</taxon>
        <taxon>Pseudomonadati</taxon>
        <taxon>Bacteroidota</taxon>
        <taxon>Bacteroidia</taxon>
        <taxon>Bacteroidales</taxon>
        <taxon>Porphyromonadaceae</taxon>
        <taxon>Porphyromonas</taxon>
    </lineage>
</organism>
<evidence type="ECO:0000313" key="3">
    <source>
        <dbReference type="Proteomes" id="UP000245462"/>
    </source>
</evidence>
<keyword evidence="1" id="KW-0472">Membrane</keyword>
<gene>
    <name evidence="2" type="ORF">C7382_10488</name>
</gene>
<dbReference type="EMBL" id="QEKY01000004">
    <property type="protein sequence ID" value="PVZ12781.1"/>
    <property type="molecule type" value="Genomic_DNA"/>
</dbReference>
<dbReference type="GeneID" id="94550312"/>
<dbReference type="OrthoDB" id="1013134at2"/>
<accession>A0A2U1FKS6</accession>
<feature type="transmembrane region" description="Helical" evidence="1">
    <location>
        <begin position="27"/>
        <end position="46"/>
    </location>
</feature>
<evidence type="ECO:0000313" key="2">
    <source>
        <dbReference type="EMBL" id="PVZ12781.1"/>
    </source>
</evidence>
<evidence type="ECO:0000256" key="1">
    <source>
        <dbReference type="SAM" id="Phobius"/>
    </source>
</evidence>
<feature type="transmembrane region" description="Helical" evidence="1">
    <location>
        <begin position="109"/>
        <end position="126"/>
    </location>
</feature>
<keyword evidence="2" id="KW-0808">Transferase</keyword>
<proteinExistence type="predicted"/>
<sequence length="347" mass="40131">MLPYFVLFLLLAVLFIADYYDKRFRPFVLSVAAIALIVFSGSRIGMGRDYALYEEAFQYPEGRTALFFELTWQWINKGFHLLNLDFHFWLLFTAAITILLMFYGMKKMSHNIIVSIIAFVLIYRGYFETMNLIRQYVAMSIIFASFPLFLSQKHIYFFSLIGIAALFHTSALYMLVLVPLTAKKLNTSTMVGLLIATLIFGALILNSITEYAVSALPERYGFYIEEQFTAAGSSSGIYQLFLNITAIFFAIIQPTVEKKDKKIAQFILLYVASICIYNMTICFEVGMRLMFYPFIFIFILIPNIYTLSDKKWQKVAISAILIMFSLFMFKDLSNPMEPYITYKSILF</sequence>
<keyword evidence="1" id="KW-0812">Transmembrane</keyword>
<keyword evidence="3" id="KW-1185">Reference proteome</keyword>
<dbReference type="Proteomes" id="UP000245462">
    <property type="component" value="Unassembled WGS sequence"/>
</dbReference>
<feature type="transmembrane region" description="Helical" evidence="1">
    <location>
        <begin position="156"/>
        <end position="178"/>
    </location>
</feature>
<feature type="transmembrane region" description="Helical" evidence="1">
    <location>
        <begin position="228"/>
        <end position="251"/>
    </location>
</feature>
<comment type="caution">
    <text evidence="2">The sequence shown here is derived from an EMBL/GenBank/DDBJ whole genome shotgun (WGS) entry which is preliminary data.</text>
</comment>
<name>A0A2U1FKS6_9PORP</name>
<feature type="transmembrane region" description="Helical" evidence="1">
    <location>
        <begin position="86"/>
        <end position="103"/>
    </location>
</feature>
<dbReference type="GO" id="GO:0016740">
    <property type="term" value="F:transferase activity"/>
    <property type="evidence" value="ECO:0007669"/>
    <property type="project" value="UniProtKB-KW"/>
</dbReference>
<feature type="transmembrane region" description="Helical" evidence="1">
    <location>
        <begin position="263"/>
        <end position="281"/>
    </location>
</feature>
<keyword evidence="1" id="KW-1133">Transmembrane helix</keyword>
<protein>
    <submittedName>
        <fullName evidence="2">EpsG-like putative glucosyltransferase</fullName>
    </submittedName>
</protein>
<feature type="transmembrane region" description="Helical" evidence="1">
    <location>
        <begin position="312"/>
        <end position="329"/>
    </location>
</feature>
<feature type="transmembrane region" description="Helical" evidence="1">
    <location>
        <begin position="190"/>
        <end position="208"/>
    </location>
</feature>
<reference evidence="2 3" key="1">
    <citation type="submission" date="2018-04" db="EMBL/GenBank/DDBJ databases">
        <title>Genomic Encyclopedia of Type Strains, Phase IV (KMG-IV): sequencing the most valuable type-strain genomes for metagenomic binning, comparative biology and taxonomic classification.</title>
        <authorList>
            <person name="Goeker M."/>
        </authorList>
    </citation>
    <scope>NUCLEOTIDE SEQUENCE [LARGE SCALE GENOMIC DNA]</scope>
    <source>
        <strain evidence="2 3">DSM 28520</strain>
    </source>
</reference>
<feature type="transmembrane region" description="Helical" evidence="1">
    <location>
        <begin position="287"/>
        <end position="305"/>
    </location>
</feature>
<dbReference type="RefSeq" id="WP_116678861.1">
    <property type="nucleotide sequence ID" value="NZ_JBGYVJ010000218.1"/>
</dbReference>
<dbReference type="Pfam" id="PF14897">
    <property type="entry name" value="EpsG"/>
    <property type="match status" value="1"/>
</dbReference>
<dbReference type="AlphaFoldDB" id="A0A2U1FKS6"/>